<dbReference type="GO" id="GO:0000028">
    <property type="term" value="P:ribosomal small subunit assembly"/>
    <property type="evidence" value="ECO:0007669"/>
    <property type="project" value="TreeGrafter"/>
</dbReference>
<dbReference type="InterPro" id="IPR028989">
    <property type="entry name" value="RimP_N"/>
</dbReference>
<evidence type="ECO:0000313" key="7">
    <source>
        <dbReference type="EMBL" id="TCJ22551.1"/>
    </source>
</evidence>
<sequence>MAVSGASVVASPTCFVAVSATSWAWVAIAVVSCETVVASASRFAAGAATVAGGPHWQPAVLAATAVAPRRAAPRTADRRETVITVSGTSRTLSVGASTAVDPLRLGPTTAQGGRTVSSSGLDATRARIEAGLIDPLAALGLDLEAVELSKAGQRRVLRIAVDSETGVTLDEISAATKEVDDFLESSNVMGAEPYMLEVTSRGVDRPLTHARHWRRNAGRLVKVTLVEGGEVEARIGESDETGVTLLVDKRASKGAKPKIVETRVEYVDIAKARVQIEFNRKAAFEEAGDDSDDTADFGDEGDDD</sequence>
<comment type="subcellular location">
    <subcellularLocation>
        <location evidence="3">Cytoplasm</location>
    </subcellularLocation>
</comment>
<dbReference type="GO" id="GO:0005829">
    <property type="term" value="C:cytosol"/>
    <property type="evidence" value="ECO:0007669"/>
    <property type="project" value="TreeGrafter"/>
</dbReference>
<dbReference type="Proteomes" id="UP000295453">
    <property type="component" value="Unassembled WGS sequence"/>
</dbReference>
<feature type="domain" description="Ribosome maturation factor RimP N-terminal" evidence="5">
    <location>
        <begin position="136"/>
        <end position="204"/>
    </location>
</feature>
<evidence type="ECO:0000259" key="6">
    <source>
        <dbReference type="Pfam" id="PF17384"/>
    </source>
</evidence>
<organism evidence="7 8">
    <name type="scientific">Nocardioides jejuensis</name>
    <dbReference type="NCBI Taxonomy" id="2502782"/>
    <lineage>
        <taxon>Bacteria</taxon>
        <taxon>Bacillati</taxon>
        <taxon>Actinomycetota</taxon>
        <taxon>Actinomycetes</taxon>
        <taxon>Propionibacteriales</taxon>
        <taxon>Nocardioidaceae</taxon>
        <taxon>Nocardioides</taxon>
    </lineage>
</organism>
<dbReference type="EMBL" id="SJZJ01000022">
    <property type="protein sequence ID" value="TCJ22551.1"/>
    <property type="molecule type" value="Genomic_DNA"/>
</dbReference>
<comment type="function">
    <text evidence="3">Required for maturation of 30S ribosomal subunits.</text>
</comment>
<evidence type="ECO:0000256" key="4">
    <source>
        <dbReference type="SAM" id="MobiDB-lite"/>
    </source>
</evidence>
<dbReference type="HAMAP" id="MF_01077">
    <property type="entry name" value="RimP"/>
    <property type="match status" value="1"/>
</dbReference>
<dbReference type="InterPro" id="IPR003728">
    <property type="entry name" value="Ribosome_maturation_RimP"/>
</dbReference>
<keyword evidence="8" id="KW-1185">Reference proteome</keyword>
<dbReference type="PANTHER" id="PTHR33867:SF1">
    <property type="entry name" value="RIBOSOME MATURATION FACTOR RIMP"/>
    <property type="match status" value="1"/>
</dbReference>
<dbReference type="AlphaFoldDB" id="A0A4R1BXE1"/>
<evidence type="ECO:0000256" key="1">
    <source>
        <dbReference type="ARBA" id="ARBA00022490"/>
    </source>
</evidence>
<proteinExistence type="inferred from homology"/>
<evidence type="ECO:0000259" key="5">
    <source>
        <dbReference type="Pfam" id="PF02576"/>
    </source>
</evidence>
<evidence type="ECO:0000313" key="8">
    <source>
        <dbReference type="Proteomes" id="UP000295453"/>
    </source>
</evidence>
<reference evidence="7 8" key="1">
    <citation type="submission" date="2019-03" db="EMBL/GenBank/DDBJ databases">
        <authorList>
            <person name="Kim M.K.M."/>
        </authorList>
    </citation>
    <scope>NUCLEOTIDE SEQUENCE [LARGE SCALE GENOMIC DNA]</scope>
    <source>
        <strain evidence="7 8">18JY15-6</strain>
    </source>
</reference>
<dbReference type="NCBIfam" id="NF000930">
    <property type="entry name" value="PRK00092.2-2"/>
    <property type="match status" value="1"/>
</dbReference>
<dbReference type="InterPro" id="IPR035956">
    <property type="entry name" value="RimP_N_sf"/>
</dbReference>
<dbReference type="InterPro" id="IPR028998">
    <property type="entry name" value="RimP_C"/>
</dbReference>
<accession>A0A4R1BXE1</accession>
<dbReference type="CDD" id="cd01734">
    <property type="entry name" value="YlxS_C"/>
    <property type="match status" value="1"/>
</dbReference>
<evidence type="ECO:0000256" key="3">
    <source>
        <dbReference type="HAMAP-Rule" id="MF_01077"/>
    </source>
</evidence>
<keyword evidence="2 3" id="KW-0690">Ribosome biogenesis</keyword>
<dbReference type="OrthoDB" id="9805006at2"/>
<dbReference type="Gene3D" id="3.30.300.70">
    <property type="entry name" value="RimP-like superfamily, N-terminal"/>
    <property type="match status" value="1"/>
</dbReference>
<name>A0A4R1BXE1_9ACTN</name>
<comment type="similarity">
    <text evidence="3">Belongs to the RimP family.</text>
</comment>
<feature type="region of interest" description="Disordered" evidence="4">
    <location>
        <begin position="283"/>
        <end position="304"/>
    </location>
</feature>
<keyword evidence="1 3" id="KW-0963">Cytoplasm</keyword>
<dbReference type="PANTHER" id="PTHR33867">
    <property type="entry name" value="RIBOSOME MATURATION FACTOR RIMP"/>
    <property type="match status" value="1"/>
</dbReference>
<feature type="compositionally biased region" description="Acidic residues" evidence="4">
    <location>
        <begin position="286"/>
        <end position="304"/>
    </location>
</feature>
<dbReference type="Pfam" id="PF02576">
    <property type="entry name" value="RimP_N"/>
    <property type="match status" value="1"/>
</dbReference>
<dbReference type="Pfam" id="PF17384">
    <property type="entry name" value="DUF150_C"/>
    <property type="match status" value="1"/>
</dbReference>
<protein>
    <recommendedName>
        <fullName evidence="3">Ribosome maturation factor RimP</fullName>
    </recommendedName>
</protein>
<dbReference type="SUPFAM" id="SSF75420">
    <property type="entry name" value="YhbC-like, N-terminal domain"/>
    <property type="match status" value="1"/>
</dbReference>
<dbReference type="GO" id="GO:0006412">
    <property type="term" value="P:translation"/>
    <property type="evidence" value="ECO:0007669"/>
    <property type="project" value="TreeGrafter"/>
</dbReference>
<feature type="domain" description="Ribosome maturation factor RimP C-terminal" evidence="6">
    <location>
        <begin position="207"/>
        <end position="278"/>
    </location>
</feature>
<evidence type="ECO:0000256" key="2">
    <source>
        <dbReference type="ARBA" id="ARBA00022517"/>
    </source>
</evidence>
<gene>
    <name evidence="3 7" type="primary">rimP</name>
    <name evidence="7" type="ORF">EPD65_12445</name>
</gene>
<comment type="caution">
    <text evidence="7">The sequence shown here is derived from an EMBL/GenBank/DDBJ whole genome shotgun (WGS) entry which is preliminary data.</text>
</comment>